<comment type="caution">
    <text evidence="3">The sequence shown here is derived from an EMBL/GenBank/DDBJ whole genome shotgun (WGS) entry which is preliminary data.</text>
</comment>
<reference evidence="3" key="1">
    <citation type="submission" date="2019-09" db="EMBL/GenBank/DDBJ databases">
        <title>Draft genome information of white flower Hibiscus syriacus.</title>
        <authorList>
            <person name="Kim Y.-M."/>
        </authorList>
    </citation>
    <scope>NUCLEOTIDE SEQUENCE [LARGE SCALE GENOMIC DNA]</scope>
    <source>
        <strain evidence="3">YM2019G1</strain>
    </source>
</reference>
<dbReference type="GO" id="GO:0003824">
    <property type="term" value="F:catalytic activity"/>
    <property type="evidence" value="ECO:0007669"/>
    <property type="project" value="UniProtKB-KW"/>
</dbReference>
<organism evidence="3 4">
    <name type="scientific">Hibiscus syriacus</name>
    <name type="common">Rose of Sharon</name>
    <dbReference type="NCBI Taxonomy" id="106335"/>
    <lineage>
        <taxon>Eukaryota</taxon>
        <taxon>Viridiplantae</taxon>
        <taxon>Streptophyta</taxon>
        <taxon>Embryophyta</taxon>
        <taxon>Tracheophyta</taxon>
        <taxon>Spermatophyta</taxon>
        <taxon>Magnoliopsida</taxon>
        <taxon>eudicotyledons</taxon>
        <taxon>Gunneridae</taxon>
        <taxon>Pentapetalae</taxon>
        <taxon>rosids</taxon>
        <taxon>malvids</taxon>
        <taxon>Malvales</taxon>
        <taxon>Malvaceae</taxon>
        <taxon>Malvoideae</taxon>
        <taxon>Hibiscus</taxon>
    </lineage>
</organism>
<keyword evidence="1" id="KW-0511">Multifunctional enzyme</keyword>
<dbReference type="SUPFAM" id="SSF53098">
    <property type="entry name" value="Ribonuclease H-like"/>
    <property type="match status" value="1"/>
</dbReference>
<evidence type="ECO:0000256" key="1">
    <source>
        <dbReference type="ARBA" id="ARBA00023268"/>
    </source>
</evidence>
<protein>
    <recommendedName>
        <fullName evidence="2">Integrase catalytic domain-containing protein</fullName>
    </recommendedName>
</protein>
<dbReference type="CDD" id="cd01647">
    <property type="entry name" value="RT_LTR"/>
    <property type="match status" value="1"/>
</dbReference>
<evidence type="ECO:0000313" key="4">
    <source>
        <dbReference type="Proteomes" id="UP000436088"/>
    </source>
</evidence>
<proteinExistence type="predicted"/>
<sequence>MIEQQLIQKSSSLFSLPVLLVKKKDETWQFVVDYGALKAITVKDKFPIPTVDELFDELGGSKYFSKLDLLSGYHQIKVKKEDVSKTAFRTYEGHYEFGQTNALSTFQATMNGIFQPYLRKPSRIRERVSSRPKQGGGNTKLTDSHFDKGGGGISWNCRPQFNTMTLAAPLTDLLKKGEAFEWTKAAHHAYEQLKTRLRFAPILQLPCFDKLFFVETDASGVGIGAVLTQENRPLAYFSQKSSARSVDLPPRNKSLRELTQQTIQTPEQQQWLSKLIGYDFEIRYRPRKLNSVPDALSRETNAMLMAMSKLTLGIIDDIRKASEHDEEQKETKAQIQQENSEYLGESLEPAGLLQPLPIPDQVFEDIAMDFIAGLPKSNCREAILVVVDRLTKYGYFFALPKQFDGTLIAKVLVHGFIKLHGIPQSIVSDRDRILCSAGNEPSKWESYLAWAEYWYNTAYQVSAGMTPFKALYGRDPPTTVDYLEGSSNNLTKITPLLLLLEDGDDHQGEGFPNLEDKVPPLGEVMLGMET</sequence>
<dbReference type="InterPro" id="IPR036397">
    <property type="entry name" value="RNaseH_sf"/>
</dbReference>
<dbReference type="InterPro" id="IPR001584">
    <property type="entry name" value="Integrase_cat-core"/>
</dbReference>
<keyword evidence="4" id="KW-1185">Reference proteome</keyword>
<dbReference type="InterPro" id="IPR043128">
    <property type="entry name" value="Rev_trsase/Diguanyl_cyclase"/>
</dbReference>
<dbReference type="InterPro" id="IPR041577">
    <property type="entry name" value="RT_RNaseH_2"/>
</dbReference>
<dbReference type="EMBL" id="VEPZ02001601">
    <property type="protein sequence ID" value="KAE8666104.1"/>
    <property type="molecule type" value="Genomic_DNA"/>
</dbReference>
<dbReference type="AlphaFoldDB" id="A0A6A2Y8H5"/>
<dbReference type="Proteomes" id="UP000436088">
    <property type="component" value="Unassembled WGS sequence"/>
</dbReference>
<evidence type="ECO:0000313" key="3">
    <source>
        <dbReference type="EMBL" id="KAE8666104.1"/>
    </source>
</evidence>
<dbReference type="SUPFAM" id="SSF56672">
    <property type="entry name" value="DNA/RNA polymerases"/>
    <property type="match status" value="1"/>
</dbReference>
<dbReference type="Pfam" id="PF17919">
    <property type="entry name" value="RT_RNaseH_2"/>
    <property type="match status" value="1"/>
</dbReference>
<dbReference type="Pfam" id="PF00078">
    <property type="entry name" value="RVT_1"/>
    <property type="match status" value="1"/>
</dbReference>
<dbReference type="Gene3D" id="3.30.70.270">
    <property type="match status" value="2"/>
</dbReference>
<dbReference type="PROSITE" id="PS50994">
    <property type="entry name" value="INTEGRASE"/>
    <property type="match status" value="1"/>
</dbReference>
<dbReference type="PANTHER" id="PTHR37984:SF5">
    <property type="entry name" value="PROTEIN NYNRIN-LIKE"/>
    <property type="match status" value="1"/>
</dbReference>
<evidence type="ECO:0000259" key="2">
    <source>
        <dbReference type="PROSITE" id="PS50994"/>
    </source>
</evidence>
<dbReference type="GO" id="GO:0003676">
    <property type="term" value="F:nucleic acid binding"/>
    <property type="evidence" value="ECO:0007669"/>
    <property type="project" value="InterPro"/>
</dbReference>
<dbReference type="InterPro" id="IPR050951">
    <property type="entry name" value="Retrovirus_Pol_polyprotein"/>
</dbReference>
<dbReference type="PANTHER" id="PTHR37984">
    <property type="entry name" value="PROTEIN CBG26694"/>
    <property type="match status" value="1"/>
</dbReference>
<dbReference type="GO" id="GO:0015074">
    <property type="term" value="P:DNA integration"/>
    <property type="evidence" value="ECO:0007669"/>
    <property type="project" value="InterPro"/>
</dbReference>
<gene>
    <name evidence="3" type="ORF">F3Y22_tig00112508pilonHSYRG00008</name>
</gene>
<accession>A0A6A2Y8H5</accession>
<name>A0A6A2Y8H5_HIBSY</name>
<dbReference type="Gene3D" id="3.30.420.10">
    <property type="entry name" value="Ribonuclease H-like superfamily/Ribonuclease H"/>
    <property type="match status" value="2"/>
</dbReference>
<dbReference type="InterPro" id="IPR012337">
    <property type="entry name" value="RNaseH-like_sf"/>
</dbReference>
<feature type="domain" description="Integrase catalytic" evidence="2">
    <location>
        <begin position="353"/>
        <end position="437"/>
    </location>
</feature>
<dbReference type="InterPro" id="IPR043502">
    <property type="entry name" value="DNA/RNA_pol_sf"/>
</dbReference>
<dbReference type="Gene3D" id="3.10.10.10">
    <property type="entry name" value="HIV Type 1 Reverse Transcriptase, subunit A, domain 1"/>
    <property type="match status" value="1"/>
</dbReference>
<dbReference type="InterPro" id="IPR000477">
    <property type="entry name" value="RT_dom"/>
</dbReference>